<reference evidence="5 6" key="1">
    <citation type="submission" date="2018-11" db="EMBL/GenBank/DDBJ databases">
        <title>Trebonia kvetii gen.nov., sp.nov., a novel acidophilic actinobacterium, and proposal of the new actinobacterial family Treboniaceae fam. nov.</title>
        <authorList>
            <person name="Rapoport D."/>
            <person name="Sagova-Mareckova M."/>
            <person name="Sedlacek I."/>
            <person name="Provaznik J."/>
            <person name="Kralova S."/>
            <person name="Pavlinic D."/>
            <person name="Benes V."/>
            <person name="Kopecky J."/>
        </authorList>
    </citation>
    <scope>NUCLEOTIDE SEQUENCE [LARGE SCALE GENOMIC DNA]</scope>
    <source>
        <strain evidence="5 6">15Tr583</strain>
    </source>
</reference>
<keyword evidence="1 5" id="KW-0489">Methyltransferase</keyword>
<name>A0A6P2C2P3_9ACTN</name>
<dbReference type="EMBL" id="RPFW01000002">
    <property type="protein sequence ID" value="TVZ04745.1"/>
    <property type="molecule type" value="Genomic_DNA"/>
</dbReference>
<keyword evidence="6" id="KW-1185">Reference proteome</keyword>
<feature type="domain" description="O-methyltransferase C-terminal" evidence="4">
    <location>
        <begin position="37"/>
        <end position="191"/>
    </location>
</feature>
<keyword evidence="3" id="KW-0949">S-adenosyl-L-methionine</keyword>
<evidence type="ECO:0000313" key="6">
    <source>
        <dbReference type="Proteomes" id="UP000460272"/>
    </source>
</evidence>
<dbReference type="PROSITE" id="PS51683">
    <property type="entry name" value="SAM_OMT_II"/>
    <property type="match status" value="1"/>
</dbReference>
<sequence length="230" mass="25092">MLEQELLEWRWLEHLEDFVRTGHNVLAHDGLSGDAWGVYQRGMRSVAGLSSAEVARRVPVPEGARQMLDIGGSHGYYSVVICRRHPGLRSVVLDLPQVICHAAPLLAQEGMGDRVVHRAGDATTDGFGTAAFDLVFIANAVHHFDVPTNRDLARRAAHALRPGGFFVILDFVRPRSPKDAGQVGTVNDMFFALSSASGTWSSEELSRRLDVGRVTSTAVSYMGFAAKAVR</sequence>
<evidence type="ECO:0000256" key="2">
    <source>
        <dbReference type="ARBA" id="ARBA00022679"/>
    </source>
</evidence>
<keyword evidence="2 5" id="KW-0808">Transferase</keyword>
<dbReference type="SUPFAM" id="SSF53335">
    <property type="entry name" value="S-adenosyl-L-methionine-dependent methyltransferases"/>
    <property type="match status" value="1"/>
</dbReference>
<evidence type="ECO:0000256" key="1">
    <source>
        <dbReference type="ARBA" id="ARBA00022603"/>
    </source>
</evidence>
<accession>A0A6P2C2P3</accession>
<proteinExistence type="predicted"/>
<dbReference type="Gene3D" id="3.40.50.150">
    <property type="entry name" value="Vaccinia Virus protein VP39"/>
    <property type="match status" value="1"/>
</dbReference>
<dbReference type="AlphaFoldDB" id="A0A6P2C2P3"/>
<organism evidence="5 6">
    <name type="scientific">Trebonia kvetii</name>
    <dbReference type="NCBI Taxonomy" id="2480626"/>
    <lineage>
        <taxon>Bacteria</taxon>
        <taxon>Bacillati</taxon>
        <taxon>Actinomycetota</taxon>
        <taxon>Actinomycetes</taxon>
        <taxon>Streptosporangiales</taxon>
        <taxon>Treboniaceae</taxon>
        <taxon>Trebonia</taxon>
    </lineage>
</organism>
<dbReference type="Pfam" id="PF00891">
    <property type="entry name" value="Methyltransf_2"/>
    <property type="match status" value="1"/>
</dbReference>
<dbReference type="GO" id="GO:0008171">
    <property type="term" value="F:O-methyltransferase activity"/>
    <property type="evidence" value="ECO:0007669"/>
    <property type="project" value="InterPro"/>
</dbReference>
<evidence type="ECO:0000313" key="5">
    <source>
        <dbReference type="EMBL" id="TVZ04745.1"/>
    </source>
</evidence>
<protein>
    <submittedName>
        <fullName evidence="5">Methyltransferase domain-containing protein</fullName>
    </submittedName>
</protein>
<dbReference type="Proteomes" id="UP000460272">
    <property type="component" value="Unassembled WGS sequence"/>
</dbReference>
<gene>
    <name evidence="5" type="ORF">EAS64_08775</name>
</gene>
<dbReference type="InterPro" id="IPR016461">
    <property type="entry name" value="COMT-like"/>
</dbReference>
<evidence type="ECO:0000259" key="4">
    <source>
        <dbReference type="Pfam" id="PF00891"/>
    </source>
</evidence>
<dbReference type="InterPro" id="IPR029063">
    <property type="entry name" value="SAM-dependent_MTases_sf"/>
</dbReference>
<dbReference type="InterPro" id="IPR001077">
    <property type="entry name" value="COMT_C"/>
</dbReference>
<evidence type="ECO:0000256" key="3">
    <source>
        <dbReference type="ARBA" id="ARBA00022691"/>
    </source>
</evidence>
<dbReference type="GO" id="GO:0032259">
    <property type="term" value="P:methylation"/>
    <property type="evidence" value="ECO:0007669"/>
    <property type="project" value="UniProtKB-KW"/>
</dbReference>
<comment type="caution">
    <text evidence="5">The sequence shown here is derived from an EMBL/GenBank/DDBJ whole genome shotgun (WGS) entry which is preliminary data.</text>
</comment>
<dbReference type="CDD" id="cd02440">
    <property type="entry name" value="AdoMet_MTases"/>
    <property type="match status" value="1"/>
</dbReference>
<dbReference type="OrthoDB" id="582216at2"/>